<dbReference type="eggNOG" id="COG1409">
    <property type="taxonomic scope" value="Bacteria"/>
</dbReference>
<keyword evidence="1 5" id="KW-0732">Signal</keyword>
<keyword evidence="4" id="KW-0472">Membrane</keyword>
<dbReference type="InterPro" id="IPR032179">
    <property type="entry name" value="Cry22Aa_Ig-like"/>
</dbReference>
<gene>
    <name evidence="7" type="ORF">HMPREF9719_01442</name>
</gene>
<evidence type="ECO:0000256" key="5">
    <source>
        <dbReference type="SAM" id="SignalP"/>
    </source>
</evidence>
<dbReference type="AlphaFoldDB" id="K0YEC0"/>
<dbReference type="PANTHER" id="PTHR43143:SF5">
    <property type="entry name" value="SECRETED PROTEIN"/>
    <property type="match status" value="1"/>
</dbReference>
<dbReference type="Gene3D" id="2.60.120.200">
    <property type="match status" value="1"/>
</dbReference>
<evidence type="ECO:0000259" key="6">
    <source>
        <dbReference type="SMART" id="SM00560"/>
    </source>
</evidence>
<dbReference type="eggNOG" id="COG3227">
    <property type="taxonomic scope" value="Bacteria"/>
</dbReference>
<comment type="caution">
    <text evidence="7">The sequence shown here is derived from an EMBL/GenBank/DDBJ whole genome shotgun (WGS) entry which is preliminary data.</text>
</comment>
<feature type="transmembrane region" description="Helical" evidence="4">
    <location>
        <begin position="1073"/>
        <end position="1094"/>
    </location>
</feature>
<dbReference type="Pfam" id="PF13385">
    <property type="entry name" value="Laminin_G_3"/>
    <property type="match status" value="1"/>
</dbReference>
<feature type="region of interest" description="Disordered" evidence="3">
    <location>
        <begin position="1026"/>
        <end position="1063"/>
    </location>
</feature>
<dbReference type="SUPFAM" id="SSF49899">
    <property type="entry name" value="Concanavalin A-like lectins/glucanases"/>
    <property type="match status" value="1"/>
</dbReference>
<feature type="region of interest" description="Disordered" evidence="3">
    <location>
        <begin position="343"/>
        <end position="369"/>
    </location>
</feature>
<dbReference type="InterPro" id="IPR051918">
    <property type="entry name" value="STPP_CPPED1"/>
</dbReference>
<feature type="domain" description="LamG-like jellyroll fold" evidence="6">
    <location>
        <begin position="111"/>
        <end position="239"/>
    </location>
</feature>
<dbReference type="PATRIC" id="fig|883169.3.peg.1388"/>
<dbReference type="InterPro" id="IPR029052">
    <property type="entry name" value="Metallo-depent_PP-like"/>
</dbReference>
<dbReference type="SMART" id="SM00560">
    <property type="entry name" value="LamGL"/>
    <property type="match status" value="1"/>
</dbReference>
<keyword evidence="2" id="KW-1015">Disulfide bond</keyword>
<dbReference type="Pfam" id="PF16403">
    <property type="entry name" value="Bact_surface_Ig-like"/>
    <property type="match status" value="1"/>
</dbReference>
<dbReference type="HOGENOM" id="CLU_005013_0_0_11"/>
<evidence type="ECO:0000313" key="7">
    <source>
        <dbReference type="EMBL" id="EJZ81621.1"/>
    </source>
</evidence>
<dbReference type="InterPro" id="IPR006558">
    <property type="entry name" value="LamG-like"/>
</dbReference>
<evidence type="ECO:0000256" key="3">
    <source>
        <dbReference type="SAM" id="MobiDB-lite"/>
    </source>
</evidence>
<dbReference type="Gene3D" id="2.60.40.10">
    <property type="entry name" value="Immunoglobulins"/>
    <property type="match status" value="1"/>
</dbReference>
<dbReference type="SUPFAM" id="SSF56300">
    <property type="entry name" value="Metallo-dependent phosphatases"/>
    <property type="match status" value="1"/>
</dbReference>
<keyword evidence="4" id="KW-0812">Transmembrane</keyword>
<protein>
    <recommendedName>
        <fullName evidence="6">LamG-like jellyroll fold domain-containing protein</fullName>
    </recommendedName>
</protein>
<dbReference type="GO" id="GO:0005975">
    <property type="term" value="P:carbohydrate metabolic process"/>
    <property type="evidence" value="ECO:0007669"/>
    <property type="project" value="UniProtKB-ARBA"/>
</dbReference>
<dbReference type="Gene3D" id="3.60.21.10">
    <property type="match status" value="1"/>
</dbReference>
<feature type="chain" id="PRO_5003841407" description="LamG-like jellyroll fold domain-containing protein" evidence="5">
    <location>
        <begin position="27"/>
        <end position="1100"/>
    </location>
</feature>
<sequence length="1100" mass="115084">MSISRVALAGLSATIAGSLVITPAIAAPQPAAPTAQGAAPATAVPAADVLDVDFSDGDAADAAHGIDPEAHGEVSLRRDEALGRGVARTDFDSLRYELPAATSPAAETTASIECTFRLEDQIPNERTRPLCAGEAGGQLSLNARGGKLALEATAGGDAAAVAETPLEPHRWYHATGVFDEGTLTLYLDGEPVATATAPDDKLDSVEPGEKPAWRLSAEREAVPVTFAGLRVHSAALTPAEVAAAAEAALPAAVTGQEPAPARLSPEPGARLEHAVDFELEWDNPELVQPGVAITVDGKPADPEGLIGPGLEEGEHELVISARTVFGRDVTIPVPFTSGAIPDAEGANAEAGQASATLSAAASTPDGGPHETTFYAGRASEGEGVASGLVSQLPETLEFDAIEAGDVPADGRSAAAHQGEIAFQRFDVDVDGPAEGQSLRWEGSVDPARAVEVRVWNHHSGAWELLASARGVAEHQLVLNAPLEEGHAKGGTVHALVTGVDPFADDLDHEVDQSFEDRDDYDFSIVHYTDTQFLAEGAADPEHSPEQRAVWQSAYEGVLDWIVENAEERNIAYAAHSGDIIENWVDPETAAKDYEGYREIAEREFDYADRIHAEFEKAGIPNGVLAGNHDNLGGAEQGADNLYNQYFGPERYERLNEHPGWVERQASFHPWREGDNDNHYDLFTADGLDFVVVYLSYEVEEEEAAWADEVLKQYADRNAIVVTHAYNEASTAPDGRGGPFSHDGEIIQSRVVDQNPNVALVLSGHDNGVSIVVRQDVDGENDSNVIEALADYQNYLIPAGEVGLTDVDGLAADDGLKLGASYLRLLQFDVERGEFVIDSYSPLMDDFQATEWDTDNRYDGREDDVRLPIQLTSRQTSFTTDSVIVTSPTDEEIGRAQAPSGKPAVVTWEGLEPDRLYAWYAVSRSVAAGEAGGSTVQSGLVRPSAGAADTTAPVLTVPGDATIAAGDPFDPLEGVSAVDDVDGDITDRVVVEGAPDTQTPGTYEVTYLVADAAGNQAAASRIVTVTRNSDGAGSPGATATGEGEQPAGEAAAAGSGSQGGAAGRSGLAATGVSGVLAALGIGLGSLALGGAALALSRRARA</sequence>
<feature type="signal peptide" evidence="5">
    <location>
        <begin position="1"/>
        <end position="26"/>
    </location>
</feature>
<dbReference type="InterPro" id="IPR013320">
    <property type="entry name" value="ConA-like_dom_sf"/>
</dbReference>
<proteinExistence type="predicted"/>
<dbReference type="PANTHER" id="PTHR43143">
    <property type="entry name" value="METALLOPHOSPHOESTERASE, CALCINEURIN SUPERFAMILY"/>
    <property type="match status" value="1"/>
</dbReference>
<evidence type="ECO:0000313" key="8">
    <source>
        <dbReference type="Proteomes" id="UP000006078"/>
    </source>
</evidence>
<keyword evidence="4" id="KW-1133">Transmembrane helix</keyword>
<name>K0YEC0_9CORY</name>
<feature type="compositionally biased region" description="Low complexity" evidence="3">
    <location>
        <begin position="348"/>
        <end position="362"/>
    </location>
</feature>
<dbReference type="InterPro" id="IPR013783">
    <property type="entry name" value="Ig-like_fold"/>
</dbReference>
<keyword evidence="8" id="KW-1185">Reference proteome</keyword>
<accession>K0YEC0</accession>
<evidence type="ECO:0000256" key="1">
    <source>
        <dbReference type="ARBA" id="ARBA00022729"/>
    </source>
</evidence>
<dbReference type="RefSeq" id="WP_004601332.1">
    <property type="nucleotide sequence ID" value="NZ_JH815194.1"/>
</dbReference>
<organism evidence="7 8">
    <name type="scientific">Corynebacterium otitidis ATCC 51513</name>
    <dbReference type="NCBI Taxonomy" id="883169"/>
    <lineage>
        <taxon>Bacteria</taxon>
        <taxon>Bacillati</taxon>
        <taxon>Actinomycetota</taxon>
        <taxon>Actinomycetes</taxon>
        <taxon>Mycobacteriales</taxon>
        <taxon>Corynebacteriaceae</taxon>
        <taxon>Corynebacterium</taxon>
    </lineage>
</organism>
<dbReference type="Proteomes" id="UP000006078">
    <property type="component" value="Unassembled WGS sequence"/>
</dbReference>
<dbReference type="EMBL" id="AHAE01000069">
    <property type="protein sequence ID" value="EJZ81621.1"/>
    <property type="molecule type" value="Genomic_DNA"/>
</dbReference>
<feature type="compositionally biased region" description="Low complexity" evidence="3">
    <location>
        <begin position="1035"/>
        <end position="1054"/>
    </location>
</feature>
<reference evidence="7 8" key="1">
    <citation type="submission" date="2012-08" db="EMBL/GenBank/DDBJ databases">
        <title>The Genome Sequence of Turicella otitidis ATCC 51513.</title>
        <authorList>
            <consortium name="The Broad Institute Genome Sequencing Platform"/>
            <person name="Earl A."/>
            <person name="Ward D."/>
            <person name="Feldgarden M."/>
            <person name="Gevers D."/>
            <person name="Huys G."/>
            <person name="Walker B."/>
            <person name="Young S.K."/>
            <person name="Zeng Q."/>
            <person name="Gargeya S."/>
            <person name="Fitzgerald M."/>
            <person name="Haas B."/>
            <person name="Abouelleil A."/>
            <person name="Alvarado L."/>
            <person name="Arachchi H.M."/>
            <person name="Berlin A.M."/>
            <person name="Chapman S.B."/>
            <person name="Goldberg J."/>
            <person name="Griggs A."/>
            <person name="Gujja S."/>
            <person name="Hansen M."/>
            <person name="Howarth C."/>
            <person name="Imamovic A."/>
            <person name="Larimer J."/>
            <person name="McCowen C."/>
            <person name="Montmayeur A."/>
            <person name="Murphy C."/>
            <person name="Neiman D."/>
            <person name="Pearson M."/>
            <person name="Priest M."/>
            <person name="Roberts A."/>
            <person name="Saif S."/>
            <person name="Shea T."/>
            <person name="Sisk P."/>
            <person name="Sykes S."/>
            <person name="Wortman J."/>
            <person name="Nusbaum C."/>
            <person name="Birren B."/>
        </authorList>
    </citation>
    <scope>NUCLEOTIDE SEQUENCE [LARGE SCALE GENOMIC DNA]</scope>
    <source>
        <strain evidence="7 8">ATCC 51513</strain>
    </source>
</reference>
<evidence type="ECO:0000256" key="4">
    <source>
        <dbReference type="SAM" id="Phobius"/>
    </source>
</evidence>
<evidence type="ECO:0000256" key="2">
    <source>
        <dbReference type="ARBA" id="ARBA00023157"/>
    </source>
</evidence>